<name>A0A8R1IMM6_CAEJA</name>
<dbReference type="EnsemblMetazoa" id="CJA38052.1">
    <property type="protein sequence ID" value="CJA38052.1"/>
    <property type="gene ID" value="WBGene00213899"/>
</dbReference>
<proteinExistence type="predicted"/>
<keyword evidence="2" id="KW-1185">Reference proteome</keyword>
<organism evidence="1 2">
    <name type="scientific">Caenorhabditis japonica</name>
    <dbReference type="NCBI Taxonomy" id="281687"/>
    <lineage>
        <taxon>Eukaryota</taxon>
        <taxon>Metazoa</taxon>
        <taxon>Ecdysozoa</taxon>
        <taxon>Nematoda</taxon>
        <taxon>Chromadorea</taxon>
        <taxon>Rhabditida</taxon>
        <taxon>Rhabditina</taxon>
        <taxon>Rhabditomorpha</taxon>
        <taxon>Rhabditoidea</taxon>
        <taxon>Rhabditidae</taxon>
        <taxon>Peloderinae</taxon>
        <taxon>Caenorhabditis</taxon>
    </lineage>
</organism>
<reference evidence="1" key="2">
    <citation type="submission" date="2022-06" db="UniProtKB">
        <authorList>
            <consortium name="EnsemblMetazoa"/>
        </authorList>
    </citation>
    <scope>IDENTIFICATION</scope>
    <source>
        <strain evidence="1">DF5081</strain>
    </source>
</reference>
<protein>
    <submittedName>
        <fullName evidence="1">Uncharacterized protein</fullName>
    </submittedName>
</protein>
<evidence type="ECO:0000313" key="1">
    <source>
        <dbReference type="EnsemblMetazoa" id="CJA38052.1"/>
    </source>
</evidence>
<sequence>MLSHAENFFLLSIQLNPKNQLFQTARVRPHAEETDLLVILLAATGERANKLSFEWSSTALFLSLFFDLCFTHSFIFGNERAHFGNGSF</sequence>
<accession>A0A8R1IMM6</accession>
<evidence type="ECO:0000313" key="2">
    <source>
        <dbReference type="Proteomes" id="UP000005237"/>
    </source>
</evidence>
<reference evidence="2" key="1">
    <citation type="submission" date="2010-08" db="EMBL/GenBank/DDBJ databases">
        <authorList>
            <consortium name="Caenorhabditis japonica Sequencing Consortium"/>
            <person name="Wilson R.K."/>
        </authorList>
    </citation>
    <scope>NUCLEOTIDE SEQUENCE [LARGE SCALE GENOMIC DNA]</scope>
    <source>
        <strain evidence="2">DF5081</strain>
    </source>
</reference>
<dbReference type="AlphaFoldDB" id="A0A8R1IMM6"/>
<dbReference type="Proteomes" id="UP000005237">
    <property type="component" value="Unassembled WGS sequence"/>
</dbReference>